<sequence length="517" mass="60087">MVNIRYSDKLKTCFQLLFKRSDVSKKIEALCDYMEKNYRIENSTNYTSIGHNNSITFDSQYKMIGREIHFVEENDKSIVKLIYIYFNKIEPDLLKKLAYQPGSLFVSDNWSAYLNMWLPYLDKSMNDYLNDNKSLGCIYTEEDINNHYPGMDRSRLITLYRVCNSQGRLIPLDEFLKGEMKGFDIPTTEKATVIGEGISNNQLFFECVEAFKEYVKLVNTKSGQAKINVNKKFFDVYFDSMSTDNKMNNVRDNPLVLAKFIKEFDNLTMNSGGFVDNMNAIKRLDKDFQRFIKEVFMIDNSLDEDSLFVKMPKDSVIDVLGQPISLSNYIRTTDIPAPLSNSASLPNDIDSLVSEAFFTYFKKFGILDKQLILDTLLFIFGKLTTNKSYWNKDNLVKIKVDSKLVSFISSDLTNYVKLFVKRFDPTFNCNNVIRHWANLRGNRAISLFKLTGFRPGLFSTIPGIVPWMRFDFFKLLTVQSLNPDEESSYHTLRLMTEYKSNQTAEDESELIKWISRD</sequence>
<dbReference type="Pfam" id="PF03225">
    <property type="entry name" value="Viral_Hsp90"/>
    <property type="match status" value="1"/>
</dbReference>
<name>A0AA50E3Q0_9CLOS</name>
<evidence type="ECO:0000313" key="1">
    <source>
        <dbReference type="EMBL" id="WLT68058.1"/>
    </source>
</evidence>
<proteinExistence type="predicted"/>
<protein>
    <submittedName>
        <fullName evidence="1">P60</fullName>
    </submittedName>
</protein>
<accession>A0AA50E3Q0</accession>
<organism evidence="1">
    <name type="scientific">croton golden spot associated virus C</name>
    <dbReference type="NCBI Taxonomy" id="3072822"/>
    <lineage>
        <taxon>Viruses</taxon>
        <taxon>Riboviria</taxon>
        <taxon>Orthornavirae</taxon>
        <taxon>Kitrinoviricota</taxon>
        <taxon>Alsuviricetes</taxon>
        <taxon>Martellivirales</taxon>
        <taxon>Closteroviridae</taxon>
    </lineage>
</organism>
<gene>
    <name evidence="1" type="primary">p60</name>
</gene>
<dbReference type="InterPro" id="IPR004909">
    <property type="entry name" value="Vir_Hsp90"/>
</dbReference>
<dbReference type="EMBL" id="OR085851">
    <property type="protein sequence ID" value="WLT68058.1"/>
    <property type="molecule type" value="Genomic_RNA"/>
</dbReference>
<reference evidence="1" key="1">
    <citation type="submission" date="2023-05" db="EMBL/GenBank/DDBJ databases">
        <title>The Virome of croton golden: Identification, Genomic characterization, prevalence of new virus of croton golden associated viruses in China.</title>
        <authorList>
            <person name="Ma Y."/>
            <person name="Che H."/>
        </authorList>
    </citation>
    <scope>NUCLEOTIDE SEQUENCE</scope>
    <source>
        <strain evidence="1">CGSaVC-1</strain>
    </source>
</reference>